<dbReference type="STRING" id="742152.A0A2H3JHD5"/>
<proteinExistence type="predicted"/>
<keyword evidence="2" id="KW-1133">Transmembrane helix</keyword>
<name>A0A2H3JHD5_WOLCO</name>
<keyword evidence="2" id="KW-0812">Transmembrane</keyword>
<feature type="domain" description="DUF2427" evidence="3">
    <location>
        <begin position="46"/>
        <end position="114"/>
    </location>
</feature>
<dbReference type="PANTHER" id="PTHR31685:SF3">
    <property type="entry name" value="INTEGRAL MEMBRANE PROTEIN (AFU_ORTHOLOGUE AFUA_6G12730)"/>
    <property type="match status" value="1"/>
</dbReference>
<feature type="transmembrane region" description="Helical" evidence="2">
    <location>
        <begin position="494"/>
        <end position="516"/>
    </location>
</feature>
<dbReference type="InterPro" id="IPR018827">
    <property type="entry name" value="YTP1_C"/>
</dbReference>
<feature type="transmembrane region" description="Helical" evidence="2">
    <location>
        <begin position="323"/>
        <end position="346"/>
    </location>
</feature>
<dbReference type="InterPro" id="IPR018825">
    <property type="entry name" value="DUF2427"/>
</dbReference>
<feature type="transmembrane region" description="Helical" evidence="2">
    <location>
        <begin position="74"/>
        <end position="97"/>
    </location>
</feature>
<feature type="transmembrane region" description="Helical" evidence="2">
    <location>
        <begin position="405"/>
        <end position="424"/>
    </location>
</feature>
<feature type="transmembrane region" description="Helical" evidence="2">
    <location>
        <begin position="43"/>
        <end position="62"/>
    </location>
</feature>
<accession>A0A2H3JHD5</accession>
<dbReference type="Pfam" id="PF10355">
    <property type="entry name" value="Ytp1"/>
    <property type="match status" value="1"/>
</dbReference>
<feature type="compositionally biased region" description="Polar residues" evidence="1">
    <location>
        <begin position="240"/>
        <end position="249"/>
    </location>
</feature>
<dbReference type="AlphaFoldDB" id="A0A2H3JHD5"/>
<dbReference type="PANTHER" id="PTHR31685">
    <property type="entry name" value="INTEGRAL MEMBRANE PROTEIN (AFU_ORTHOLOGUE AFUA_6G12730)-RELATED"/>
    <property type="match status" value="1"/>
</dbReference>
<reference evidence="5 6" key="1">
    <citation type="journal article" date="2012" name="Science">
        <title>The Paleozoic origin of enzymatic lignin decomposition reconstructed from 31 fungal genomes.</title>
        <authorList>
            <person name="Floudas D."/>
            <person name="Binder M."/>
            <person name="Riley R."/>
            <person name="Barry K."/>
            <person name="Blanchette R.A."/>
            <person name="Henrissat B."/>
            <person name="Martinez A.T."/>
            <person name="Otillar R."/>
            <person name="Spatafora J.W."/>
            <person name="Yadav J.S."/>
            <person name="Aerts A."/>
            <person name="Benoit I."/>
            <person name="Boyd A."/>
            <person name="Carlson A."/>
            <person name="Copeland A."/>
            <person name="Coutinho P.M."/>
            <person name="de Vries R.P."/>
            <person name="Ferreira P."/>
            <person name="Findley K."/>
            <person name="Foster B."/>
            <person name="Gaskell J."/>
            <person name="Glotzer D."/>
            <person name="Gorecki P."/>
            <person name="Heitman J."/>
            <person name="Hesse C."/>
            <person name="Hori C."/>
            <person name="Igarashi K."/>
            <person name="Jurgens J.A."/>
            <person name="Kallen N."/>
            <person name="Kersten P."/>
            <person name="Kohler A."/>
            <person name="Kuees U."/>
            <person name="Kumar T.K.A."/>
            <person name="Kuo A."/>
            <person name="LaButti K."/>
            <person name="Larrondo L.F."/>
            <person name="Lindquist E."/>
            <person name="Ling A."/>
            <person name="Lombard V."/>
            <person name="Lucas S."/>
            <person name="Lundell T."/>
            <person name="Martin R."/>
            <person name="McLaughlin D.J."/>
            <person name="Morgenstern I."/>
            <person name="Morin E."/>
            <person name="Murat C."/>
            <person name="Nagy L.G."/>
            <person name="Nolan M."/>
            <person name="Ohm R.A."/>
            <person name="Patyshakuliyeva A."/>
            <person name="Rokas A."/>
            <person name="Ruiz-Duenas F.J."/>
            <person name="Sabat G."/>
            <person name="Salamov A."/>
            <person name="Samejima M."/>
            <person name="Schmutz J."/>
            <person name="Slot J.C."/>
            <person name="St John F."/>
            <person name="Stenlid J."/>
            <person name="Sun H."/>
            <person name="Sun S."/>
            <person name="Syed K."/>
            <person name="Tsang A."/>
            <person name="Wiebenga A."/>
            <person name="Young D."/>
            <person name="Pisabarro A."/>
            <person name="Eastwood D.C."/>
            <person name="Martin F."/>
            <person name="Cullen D."/>
            <person name="Grigoriev I.V."/>
            <person name="Hibbett D.S."/>
        </authorList>
    </citation>
    <scope>NUCLEOTIDE SEQUENCE [LARGE SCALE GENOMIC DNA]</scope>
    <source>
        <strain evidence="5 6">MD-104</strain>
    </source>
</reference>
<keyword evidence="6" id="KW-1185">Reference proteome</keyword>
<dbReference type="EMBL" id="KB468113">
    <property type="protein sequence ID" value="PCH41301.1"/>
    <property type="molecule type" value="Genomic_DNA"/>
</dbReference>
<feature type="domain" description="Protein YTP1-like C-terminal" evidence="4">
    <location>
        <begin position="304"/>
        <end position="587"/>
    </location>
</feature>
<dbReference type="Pfam" id="PF10348">
    <property type="entry name" value="DUF2427"/>
    <property type="match status" value="1"/>
</dbReference>
<feature type="transmembrane region" description="Helical" evidence="2">
    <location>
        <begin position="528"/>
        <end position="545"/>
    </location>
</feature>
<evidence type="ECO:0000256" key="1">
    <source>
        <dbReference type="SAM" id="MobiDB-lite"/>
    </source>
</evidence>
<evidence type="ECO:0000313" key="5">
    <source>
        <dbReference type="EMBL" id="PCH41301.1"/>
    </source>
</evidence>
<organism evidence="5 6">
    <name type="scientific">Wolfiporia cocos (strain MD-104)</name>
    <name type="common">Brown rot fungus</name>
    <dbReference type="NCBI Taxonomy" id="742152"/>
    <lineage>
        <taxon>Eukaryota</taxon>
        <taxon>Fungi</taxon>
        <taxon>Dikarya</taxon>
        <taxon>Basidiomycota</taxon>
        <taxon>Agaricomycotina</taxon>
        <taxon>Agaricomycetes</taxon>
        <taxon>Polyporales</taxon>
        <taxon>Phaeolaceae</taxon>
        <taxon>Wolfiporia</taxon>
    </lineage>
</organism>
<evidence type="ECO:0000313" key="6">
    <source>
        <dbReference type="Proteomes" id="UP000218811"/>
    </source>
</evidence>
<dbReference type="OrthoDB" id="4005299at2759"/>
<feature type="transmembrane region" description="Helical" evidence="2">
    <location>
        <begin position="565"/>
        <end position="586"/>
    </location>
</feature>
<evidence type="ECO:0000256" key="2">
    <source>
        <dbReference type="SAM" id="Phobius"/>
    </source>
</evidence>
<gene>
    <name evidence="5" type="ORF">WOLCODRAFT_137309</name>
</gene>
<dbReference type="OMA" id="WAGCFGE"/>
<keyword evidence="2" id="KW-0472">Membrane</keyword>
<feature type="region of interest" description="Disordered" evidence="1">
    <location>
        <begin position="227"/>
        <end position="249"/>
    </location>
</feature>
<evidence type="ECO:0000259" key="3">
    <source>
        <dbReference type="Pfam" id="PF10348"/>
    </source>
</evidence>
<dbReference type="Proteomes" id="UP000218811">
    <property type="component" value="Unassembled WGS sequence"/>
</dbReference>
<protein>
    <submittedName>
        <fullName evidence="5">Uncharacterized protein</fullName>
    </submittedName>
</protein>
<sequence>MHSSHGQPLLVLNETEITMYHQPTPPSYWTIDLVDKLPGEHRYPWLMAVHVLSMSSAFFGALPAGIALRSVKSAWHGFSVALFWAFTVIGLGSSMLYRKLTPDMYEGARHGSQGYGWLAFAFALSTLDVLAMGIRLVQYAKALYRGEERFGFKAAWKIVVLGREGVHLGEEAEYTGLVSEDAYELSEAELKVKDADSDDTEVEPLHERRNVAMQPIRTVFDADEHEEAGEWANDARPSHQRQNSYPQSAASERTLFNQHSPRHSDDTLHEYSASWFSKVNKQSLLRKIGRAAFATSERVLVFAGFMQVLTGIVTYTGGCRQNYINGCLAHLIKGGIFWCYGLVTFARYLGSFSELGWAWNQAPSAKGYPSAEMVESIVIFVYGITNTWMERFGAHPGDPYTAKQVQHISIAVMFWFAGLVGIAIESKRVRRWLAAGSTAVVQADNPHARHTGVTEPASYRASFNPFPAVCIGVTGAAMSAHAQTYLFQVQIHMLWGYLLSAFAVLRCLTYFFLWLGPPTSVLPSRPPTEALAAFFLAAGGLMFMFSTEELTIAAMRQGRDDVMMFLNVCIAITCFACCWVVLVVGLKGWLKSRRQAVVKFHAAA</sequence>
<evidence type="ECO:0000259" key="4">
    <source>
        <dbReference type="Pfam" id="PF10355"/>
    </source>
</evidence>
<feature type="transmembrane region" description="Helical" evidence="2">
    <location>
        <begin position="117"/>
        <end position="137"/>
    </location>
</feature>